<evidence type="ECO:0000313" key="2">
    <source>
        <dbReference type="EMBL" id="KIK92555.1"/>
    </source>
</evidence>
<reference evidence="3" key="2">
    <citation type="submission" date="2015-01" db="EMBL/GenBank/DDBJ databases">
        <title>Evolutionary Origins and Diversification of the Mycorrhizal Mutualists.</title>
        <authorList>
            <consortium name="DOE Joint Genome Institute"/>
            <consortium name="Mycorrhizal Genomics Consortium"/>
            <person name="Kohler A."/>
            <person name="Kuo A."/>
            <person name="Nagy L.G."/>
            <person name="Floudas D."/>
            <person name="Copeland A."/>
            <person name="Barry K.W."/>
            <person name="Cichocki N."/>
            <person name="Veneault-Fourrey C."/>
            <person name="LaButti K."/>
            <person name="Lindquist E.A."/>
            <person name="Lipzen A."/>
            <person name="Lundell T."/>
            <person name="Morin E."/>
            <person name="Murat C."/>
            <person name="Riley R."/>
            <person name="Ohm R."/>
            <person name="Sun H."/>
            <person name="Tunlid A."/>
            <person name="Henrissat B."/>
            <person name="Grigoriev I.V."/>
            <person name="Hibbett D.S."/>
            <person name="Martin F."/>
        </authorList>
    </citation>
    <scope>NUCLEOTIDE SEQUENCE [LARGE SCALE GENOMIC DNA]</scope>
    <source>
        <strain evidence="3">Ve08.2h10</strain>
    </source>
</reference>
<keyword evidence="3" id="KW-1185">Reference proteome</keyword>
<name>A0A0D0E557_9AGAM</name>
<evidence type="ECO:0000313" key="3">
    <source>
        <dbReference type="Proteomes" id="UP000054538"/>
    </source>
</evidence>
<organism evidence="2 3">
    <name type="scientific">Paxillus rubicundulus Ve08.2h10</name>
    <dbReference type="NCBI Taxonomy" id="930991"/>
    <lineage>
        <taxon>Eukaryota</taxon>
        <taxon>Fungi</taxon>
        <taxon>Dikarya</taxon>
        <taxon>Basidiomycota</taxon>
        <taxon>Agaricomycotina</taxon>
        <taxon>Agaricomycetes</taxon>
        <taxon>Agaricomycetidae</taxon>
        <taxon>Boletales</taxon>
        <taxon>Paxilineae</taxon>
        <taxon>Paxillaceae</taxon>
        <taxon>Paxillus</taxon>
    </lineage>
</organism>
<sequence length="282" mass="31318">MAKKPNLNRDFSDSNPKAPQTAKKSVVRSKAVHSDEKEVEKGSRPKARAKAKREESPVCDCLEPPKKKAKVSDSGEGDSESARTSSQSRKRTGARGRPPSRSSSHSEGDIHDEICDAMTPPVPTPPRKSQPKATPPSPPEPSDSADAGCHAALTGMLVEALATSRATSMDASALYLALTHTHPYLKSERPKKDFLTLIASVLEAGRARWGMFEKVDSSGEVSRFKAPESRWFYVPERDEDRERASLISALMPRQKRNETKKYKQYYYRPLDKISRWDPEDAP</sequence>
<feature type="compositionally biased region" description="Basic and acidic residues" evidence="1">
    <location>
        <begin position="32"/>
        <end position="43"/>
    </location>
</feature>
<dbReference type="AlphaFoldDB" id="A0A0D0E557"/>
<dbReference type="HOGENOM" id="CLU_987311_0_0_1"/>
<dbReference type="InParanoid" id="A0A0D0E557"/>
<accession>A0A0D0E557</accession>
<dbReference type="EMBL" id="KN825267">
    <property type="protein sequence ID" value="KIK92555.1"/>
    <property type="molecule type" value="Genomic_DNA"/>
</dbReference>
<feature type="compositionally biased region" description="Basic and acidic residues" evidence="1">
    <location>
        <begin position="63"/>
        <end position="73"/>
    </location>
</feature>
<dbReference type="STRING" id="930991.A0A0D0E557"/>
<dbReference type="Proteomes" id="UP000054538">
    <property type="component" value="Unassembled WGS sequence"/>
</dbReference>
<feature type="compositionally biased region" description="Pro residues" evidence="1">
    <location>
        <begin position="120"/>
        <end position="141"/>
    </location>
</feature>
<dbReference type="OrthoDB" id="5348546at2759"/>
<reference evidence="2 3" key="1">
    <citation type="submission" date="2014-04" db="EMBL/GenBank/DDBJ databases">
        <authorList>
            <consortium name="DOE Joint Genome Institute"/>
            <person name="Kuo A."/>
            <person name="Kohler A."/>
            <person name="Jargeat P."/>
            <person name="Nagy L.G."/>
            <person name="Floudas D."/>
            <person name="Copeland A."/>
            <person name="Barry K.W."/>
            <person name="Cichocki N."/>
            <person name="Veneault-Fourrey C."/>
            <person name="LaButti K."/>
            <person name="Lindquist E.A."/>
            <person name="Lipzen A."/>
            <person name="Lundell T."/>
            <person name="Morin E."/>
            <person name="Murat C."/>
            <person name="Sun H."/>
            <person name="Tunlid A."/>
            <person name="Henrissat B."/>
            <person name="Grigoriev I.V."/>
            <person name="Hibbett D.S."/>
            <person name="Martin F."/>
            <person name="Nordberg H.P."/>
            <person name="Cantor M.N."/>
            <person name="Hua S.X."/>
        </authorList>
    </citation>
    <scope>NUCLEOTIDE SEQUENCE [LARGE SCALE GENOMIC DNA]</scope>
    <source>
        <strain evidence="2 3">Ve08.2h10</strain>
    </source>
</reference>
<protein>
    <submittedName>
        <fullName evidence="2">Unplaced genomic scaffold scaffold_445, whole genome shotgun sequence</fullName>
    </submittedName>
</protein>
<feature type="region of interest" description="Disordered" evidence="1">
    <location>
        <begin position="1"/>
        <end position="148"/>
    </location>
</feature>
<gene>
    <name evidence="2" type="ORF">PAXRUDRAFT_147045</name>
</gene>
<evidence type="ECO:0000256" key="1">
    <source>
        <dbReference type="SAM" id="MobiDB-lite"/>
    </source>
</evidence>
<proteinExistence type="predicted"/>
<feature type="compositionally biased region" description="Basic and acidic residues" evidence="1">
    <location>
        <begin position="104"/>
        <end position="114"/>
    </location>
</feature>